<evidence type="ECO:0000256" key="2">
    <source>
        <dbReference type="ARBA" id="ARBA00022741"/>
    </source>
</evidence>
<dbReference type="Pfam" id="PF00069">
    <property type="entry name" value="Pkinase"/>
    <property type="match status" value="1"/>
</dbReference>
<dbReference type="CDD" id="cd14014">
    <property type="entry name" value="STKc_PknB_like"/>
    <property type="match status" value="1"/>
</dbReference>
<dbReference type="EC" id="2.7.11.1" evidence="6"/>
<keyword evidence="2" id="KW-0547">Nucleotide-binding</keyword>
<reference evidence="7" key="1">
    <citation type="journal article" date="2019" name="Int. J. Syst. Evol. Microbiol.">
        <title>The Global Catalogue of Microorganisms (GCM) 10K type strain sequencing project: providing services to taxonomists for standard genome sequencing and annotation.</title>
        <authorList>
            <consortium name="The Broad Institute Genomics Platform"/>
            <consortium name="The Broad Institute Genome Sequencing Center for Infectious Disease"/>
            <person name="Wu L."/>
            <person name="Ma J."/>
        </authorList>
    </citation>
    <scope>NUCLEOTIDE SEQUENCE [LARGE SCALE GENOMIC DNA]</scope>
    <source>
        <strain evidence="7">CCUG 39970</strain>
    </source>
</reference>
<dbReference type="InterPro" id="IPR011009">
    <property type="entry name" value="Kinase-like_dom_sf"/>
</dbReference>
<keyword evidence="1 6" id="KW-0808">Transferase</keyword>
<dbReference type="Gene3D" id="1.10.510.10">
    <property type="entry name" value="Transferase(Phosphotransferase) domain 1"/>
    <property type="match status" value="1"/>
</dbReference>
<accession>A0ABV8YBG4</accession>
<name>A0ABV8YBG4_9DEIO</name>
<dbReference type="InterPro" id="IPR000719">
    <property type="entry name" value="Prot_kinase_dom"/>
</dbReference>
<dbReference type="SUPFAM" id="SSF56112">
    <property type="entry name" value="Protein kinase-like (PK-like)"/>
    <property type="match status" value="1"/>
</dbReference>
<dbReference type="PANTHER" id="PTHR43289">
    <property type="entry name" value="MITOGEN-ACTIVATED PROTEIN KINASE KINASE KINASE 20-RELATED"/>
    <property type="match status" value="1"/>
</dbReference>
<proteinExistence type="predicted"/>
<evidence type="ECO:0000313" key="7">
    <source>
        <dbReference type="Proteomes" id="UP001595939"/>
    </source>
</evidence>
<dbReference type="PROSITE" id="PS50011">
    <property type="entry name" value="PROTEIN_KINASE_DOM"/>
    <property type="match status" value="1"/>
</dbReference>
<feature type="domain" description="Protein kinase" evidence="5">
    <location>
        <begin position="1"/>
        <end position="257"/>
    </location>
</feature>
<comment type="caution">
    <text evidence="6">The sequence shown here is derived from an EMBL/GenBank/DDBJ whole genome shotgun (WGS) entry which is preliminary data.</text>
</comment>
<keyword evidence="3 6" id="KW-0418">Kinase</keyword>
<organism evidence="6 7">
    <name type="scientific">Deinococcus sonorensis</name>
    <dbReference type="NCBI Taxonomy" id="309891"/>
    <lineage>
        <taxon>Bacteria</taxon>
        <taxon>Thermotogati</taxon>
        <taxon>Deinococcota</taxon>
        <taxon>Deinococci</taxon>
        <taxon>Deinococcales</taxon>
        <taxon>Deinococcaceae</taxon>
        <taxon>Deinococcus</taxon>
    </lineage>
</organism>
<dbReference type="PANTHER" id="PTHR43289:SF34">
    <property type="entry name" value="SERINE_THREONINE-PROTEIN KINASE YBDM-RELATED"/>
    <property type="match status" value="1"/>
</dbReference>
<keyword evidence="4" id="KW-0067">ATP-binding</keyword>
<evidence type="ECO:0000256" key="4">
    <source>
        <dbReference type="ARBA" id="ARBA00022840"/>
    </source>
</evidence>
<evidence type="ECO:0000313" key="6">
    <source>
        <dbReference type="EMBL" id="MFC4455095.1"/>
    </source>
</evidence>
<dbReference type="Proteomes" id="UP001595939">
    <property type="component" value="Unassembled WGS sequence"/>
</dbReference>
<sequence length="257" mass="28360">MTTRLTPAVPVPLLTLHEQHGVQVTRGCWRERDVLLLTRMAGDADTRARFLQEGAILASLQHPYLPALLQRSPHQLVLAWTDGPTLHDRLRRGPMPFLDVLRVLRGLIGALEALHADGMVHHDLQPAHLQLRLGDPGQLLLSGFGCAWSSQQARDAHDGHRAGTAAWMAPEQFAGVRGDPRSDLYGLGLLLWAMLDPHTPPTADPYDRLLGLAPLRPLPGPAVLHPLLGGCLERDPALRLQNVAAVRELLHDVERWH</sequence>
<gene>
    <name evidence="6" type="ORF">ACFO0P_15040</name>
</gene>
<dbReference type="EMBL" id="JBHSEG010000008">
    <property type="protein sequence ID" value="MFC4455095.1"/>
    <property type="molecule type" value="Genomic_DNA"/>
</dbReference>
<evidence type="ECO:0000256" key="1">
    <source>
        <dbReference type="ARBA" id="ARBA00022679"/>
    </source>
</evidence>
<protein>
    <submittedName>
        <fullName evidence="6">Serine/threonine-protein kinase</fullName>
        <ecNumber evidence="6">2.7.11.1</ecNumber>
    </submittedName>
</protein>
<evidence type="ECO:0000259" key="5">
    <source>
        <dbReference type="PROSITE" id="PS50011"/>
    </source>
</evidence>
<keyword evidence="7" id="KW-1185">Reference proteome</keyword>
<evidence type="ECO:0000256" key="3">
    <source>
        <dbReference type="ARBA" id="ARBA00022777"/>
    </source>
</evidence>
<dbReference type="GO" id="GO:0004674">
    <property type="term" value="F:protein serine/threonine kinase activity"/>
    <property type="evidence" value="ECO:0007669"/>
    <property type="project" value="UniProtKB-EC"/>
</dbReference>